<accession>A0A836C1S3</accession>
<feature type="domain" description="HotDog ACOT-type" evidence="6">
    <location>
        <begin position="117"/>
        <end position="231"/>
    </location>
</feature>
<dbReference type="EMBL" id="JAEHOE010000020">
    <property type="protein sequence ID" value="KAG2496152.1"/>
    <property type="molecule type" value="Genomic_DNA"/>
</dbReference>
<keyword evidence="3" id="KW-0378">Hydrolase</keyword>
<keyword evidence="2" id="KW-0677">Repeat</keyword>
<dbReference type="Pfam" id="PF03061">
    <property type="entry name" value="4HBT"/>
    <property type="match status" value="1"/>
</dbReference>
<comment type="similarity">
    <text evidence="1">Belongs to the acyl coenzyme A hydrolase family.</text>
</comment>
<keyword evidence="8" id="KW-1185">Reference proteome</keyword>
<dbReference type="FunFam" id="3.10.129.10:FF:000032">
    <property type="entry name" value="Acyl-CoA thioester hydrolase"/>
    <property type="match status" value="1"/>
</dbReference>
<dbReference type="PANTHER" id="PTHR12655:SF0">
    <property type="entry name" value="ACYL-COENZYME A THIOESTERASE 9, MITOCHONDRIAL"/>
    <property type="match status" value="1"/>
</dbReference>
<dbReference type="InterPro" id="IPR006683">
    <property type="entry name" value="Thioestr_dom"/>
</dbReference>
<keyword evidence="4" id="KW-0809">Transit peptide</keyword>
<dbReference type="GO" id="GO:0047617">
    <property type="term" value="F:fatty acyl-CoA hydrolase activity"/>
    <property type="evidence" value="ECO:0007669"/>
    <property type="project" value="TreeGrafter"/>
</dbReference>
<dbReference type="OrthoDB" id="331699at2759"/>
<evidence type="ECO:0000256" key="3">
    <source>
        <dbReference type="ARBA" id="ARBA00022801"/>
    </source>
</evidence>
<feature type="region of interest" description="Disordered" evidence="5">
    <location>
        <begin position="95"/>
        <end position="114"/>
    </location>
</feature>
<evidence type="ECO:0000256" key="4">
    <source>
        <dbReference type="ARBA" id="ARBA00022946"/>
    </source>
</evidence>
<protein>
    <recommendedName>
        <fullName evidence="6">HotDog ACOT-type domain-containing protein</fullName>
    </recommendedName>
</protein>
<reference evidence="7" key="1">
    <citation type="journal article" date="2020" name="bioRxiv">
        <title>Comparative genomics of Chlamydomonas.</title>
        <authorList>
            <person name="Craig R.J."/>
            <person name="Hasan A.R."/>
            <person name="Ness R.W."/>
            <person name="Keightley P.D."/>
        </authorList>
    </citation>
    <scope>NUCLEOTIDE SEQUENCE</scope>
    <source>
        <strain evidence="7">CCAP 11/70</strain>
    </source>
</reference>
<evidence type="ECO:0000259" key="6">
    <source>
        <dbReference type="PROSITE" id="PS51770"/>
    </source>
</evidence>
<sequence>MLPTLLARCRSGVGAALETASAATRVASASTATASWCAPVASASGDALPAAASSGLCVRPYSVTLPTPSTGPEDELYVGAYTPITKNLWRARHAQGNSGYRPAPPDSGARPPKPTSVVYEFSTDRALQDMYRNPWGNMRLGRLLEDLDSLAGNVAFEHCYTGGTKPLLVTASVDEIALQHPLKLEREVVVRGQVVWVGKSSLDIRMQLFQEQHAPAPSLEALFSFVQLDPATRKAAPVVPLVPQLPVDVEAFAQRQAVADARRLARQQGGASGAPALPAEAREWVRAAQRMQELPALAEAGAILLPHTRQQNTFVCQPQHRNTHGRVFGGFLMRRAFELGFATSYMFGGARPSFHKVDEITFARPVDVGDLLRLSSSVLHSENLPGSSDKGRVVVEVEARVTKPEQRDSFVTNTFLFAFNVSGPPGKPLQLRRVLPTTDEEAARCWRARQV</sequence>
<gene>
    <name evidence="7" type="ORF">HYH03_005754</name>
</gene>
<evidence type="ECO:0000256" key="5">
    <source>
        <dbReference type="SAM" id="MobiDB-lite"/>
    </source>
</evidence>
<dbReference type="InterPro" id="IPR029069">
    <property type="entry name" value="HotDog_dom_sf"/>
</dbReference>
<proteinExistence type="inferred from homology"/>
<dbReference type="InterPro" id="IPR033120">
    <property type="entry name" value="HOTDOG_ACOT"/>
</dbReference>
<dbReference type="AlphaFoldDB" id="A0A836C1S3"/>
<dbReference type="Proteomes" id="UP000612055">
    <property type="component" value="Unassembled WGS sequence"/>
</dbReference>
<evidence type="ECO:0000256" key="2">
    <source>
        <dbReference type="ARBA" id="ARBA00022737"/>
    </source>
</evidence>
<evidence type="ECO:0000256" key="1">
    <source>
        <dbReference type="ARBA" id="ARBA00010458"/>
    </source>
</evidence>
<evidence type="ECO:0000313" key="8">
    <source>
        <dbReference type="Proteomes" id="UP000612055"/>
    </source>
</evidence>
<dbReference type="PANTHER" id="PTHR12655">
    <property type="entry name" value="ACYL-COA THIOESTERASE"/>
    <property type="match status" value="1"/>
</dbReference>
<organism evidence="7 8">
    <name type="scientific">Edaphochlamys debaryana</name>
    <dbReference type="NCBI Taxonomy" id="47281"/>
    <lineage>
        <taxon>Eukaryota</taxon>
        <taxon>Viridiplantae</taxon>
        <taxon>Chlorophyta</taxon>
        <taxon>core chlorophytes</taxon>
        <taxon>Chlorophyceae</taxon>
        <taxon>CS clade</taxon>
        <taxon>Chlamydomonadales</taxon>
        <taxon>Chlamydomonadales incertae sedis</taxon>
        <taxon>Edaphochlamys</taxon>
    </lineage>
</organism>
<dbReference type="Gene3D" id="3.10.129.10">
    <property type="entry name" value="Hotdog Thioesterase"/>
    <property type="match status" value="2"/>
</dbReference>
<dbReference type="PROSITE" id="PS51770">
    <property type="entry name" value="HOTDOG_ACOT"/>
    <property type="match status" value="2"/>
</dbReference>
<comment type="caution">
    <text evidence="7">The sequence shown here is derived from an EMBL/GenBank/DDBJ whole genome shotgun (WGS) entry which is preliminary data.</text>
</comment>
<dbReference type="GO" id="GO:0006637">
    <property type="term" value="P:acyl-CoA metabolic process"/>
    <property type="evidence" value="ECO:0007669"/>
    <property type="project" value="TreeGrafter"/>
</dbReference>
<evidence type="ECO:0000313" key="7">
    <source>
        <dbReference type="EMBL" id="KAG2496152.1"/>
    </source>
</evidence>
<dbReference type="SUPFAM" id="SSF54637">
    <property type="entry name" value="Thioesterase/thiol ester dehydrase-isomerase"/>
    <property type="match status" value="2"/>
</dbReference>
<dbReference type="CDD" id="cd03442">
    <property type="entry name" value="BFIT_BACH"/>
    <property type="match status" value="2"/>
</dbReference>
<feature type="domain" description="HotDog ACOT-type" evidence="6">
    <location>
        <begin position="306"/>
        <end position="425"/>
    </location>
</feature>
<name>A0A836C1S3_9CHLO</name>